<dbReference type="KEGG" id="llu:AKJ09_04545"/>
<dbReference type="EMBL" id="CP012333">
    <property type="protein sequence ID" value="AKU97881.1"/>
    <property type="molecule type" value="Genomic_DNA"/>
</dbReference>
<accession>A0A0K1PWX9</accession>
<evidence type="ECO:0000313" key="3">
    <source>
        <dbReference type="Proteomes" id="UP000064967"/>
    </source>
</evidence>
<dbReference type="SUPFAM" id="SSF54427">
    <property type="entry name" value="NTF2-like"/>
    <property type="match status" value="1"/>
</dbReference>
<name>A0A0K1PWX9_9BACT</name>
<dbReference type="InterPro" id="IPR032710">
    <property type="entry name" value="NTF2-like_dom_sf"/>
</dbReference>
<evidence type="ECO:0000313" key="2">
    <source>
        <dbReference type="EMBL" id="AKU97881.1"/>
    </source>
</evidence>
<dbReference type="AlphaFoldDB" id="A0A0K1PWX9"/>
<gene>
    <name evidence="2" type="ORF">AKJ09_04545</name>
</gene>
<organism evidence="2 3">
    <name type="scientific">Labilithrix luteola</name>
    <dbReference type="NCBI Taxonomy" id="1391654"/>
    <lineage>
        <taxon>Bacteria</taxon>
        <taxon>Pseudomonadati</taxon>
        <taxon>Myxococcota</taxon>
        <taxon>Polyangia</taxon>
        <taxon>Polyangiales</taxon>
        <taxon>Labilitrichaceae</taxon>
        <taxon>Labilithrix</taxon>
    </lineage>
</organism>
<sequence>MTVVIRRDLVERWQGLDHRLRARVSAVLSASLLPGLASIVEGKLPDAFARDLATGGCLFRSAFPELTRVVASITSHHDSIDVVVACAGRQTGPFYGLIAPTLRHVEFELSHRFTVEVDRGWREHRIHIDVRRIVTQLAADGRCREQPSPTQVRTARANPLGEHPE</sequence>
<dbReference type="Proteomes" id="UP000064967">
    <property type="component" value="Chromosome"/>
</dbReference>
<evidence type="ECO:0000256" key="1">
    <source>
        <dbReference type="SAM" id="MobiDB-lite"/>
    </source>
</evidence>
<dbReference type="Gene3D" id="3.10.450.50">
    <property type="match status" value="1"/>
</dbReference>
<dbReference type="RefSeq" id="WP_146648953.1">
    <property type="nucleotide sequence ID" value="NZ_CP012333.1"/>
</dbReference>
<proteinExistence type="predicted"/>
<protein>
    <submittedName>
        <fullName evidence="2">Uncharacterized protein</fullName>
    </submittedName>
</protein>
<keyword evidence="3" id="KW-1185">Reference proteome</keyword>
<feature type="region of interest" description="Disordered" evidence="1">
    <location>
        <begin position="142"/>
        <end position="165"/>
    </location>
</feature>
<reference evidence="2 3" key="1">
    <citation type="submission" date="2015-08" db="EMBL/GenBank/DDBJ databases">
        <authorList>
            <person name="Babu N.S."/>
            <person name="Beckwith C.J."/>
            <person name="Beseler K.G."/>
            <person name="Brison A."/>
            <person name="Carone J.V."/>
            <person name="Caskin T.P."/>
            <person name="Diamond M."/>
            <person name="Durham M.E."/>
            <person name="Foxe J.M."/>
            <person name="Go M."/>
            <person name="Henderson B.A."/>
            <person name="Jones I.B."/>
            <person name="McGettigan J.A."/>
            <person name="Micheletti S.J."/>
            <person name="Nasrallah M.E."/>
            <person name="Ortiz D."/>
            <person name="Piller C.R."/>
            <person name="Privatt S.R."/>
            <person name="Schneider S.L."/>
            <person name="Sharp S."/>
            <person name="Smith T.C."/>
            <person name="Stanton J.D."/>
            <person name="Ullery H.E."/>
            <person name="Wilson R.J."/>
            <person name="Serrano M.G."/>
            <person name="Buck G."/>
            <person name="Lee V."/>
            <person name="Wang Y."/>
            <person name="Carvalho R."/>
            <person name="Voegtly L."/>
            <person name="Shi R."/>
            <person name="Duckworth R."/>
            <person name="Johnson A."/>
            <person name="Loviza R."/>
            <person name="Walstead R."/>
            <person name="Shah Z."/>
            <person name="Kiflezghi M."/>
            <person name="Wade K."/>
            <person name="Ball S.L."/>
            <person name="Bradley K.W."/>
            <person name="Asai D.J."/>
            <person name="Bowman C.A."/>
            <person name="Russell D.A."/>
            <person name="Pope W.H."/>
            <person name="Jacobs-Sera D."/>
            <person name="Hendrix R.W."/>
            <person name="Hatfull G.F."/>
        </authorList>
    </citation>
    <scope>NUCLEOTIDE SEQUENCE [LARGE SCALE GENOMIC DNA]</scope>
    <source>
        <strain evidence="2 3">DSM 27648</strain>
    </source>
</reference>